<evidence type="ECO:0000313" key="6">
    <source>
        <dbReference type="Proteomes" id="UP000593567"/>
    </source>
</evidence>
<evidence type="ECO:0000256" key="1">
    <source>
        <dbReference type="ARBA" id="ARBA00010134"/>
    </source>
</evidence>
<dbReference type="InterPro" id="IPR002138">
    <property type="entry name" value="Pept_C14_p10"/>
</dbReference>
<dbReference type="InterPro" id="IPR002398">
    <property type="entry name" value="Pept_C14"/>
</dbReference>
<keyword evidence="6" id="KW-1185">Reference proteome</keyword>
<dbReference type="Proteomes" id="UP000593567">
    <property type="component" value="Unassembled WGS sequence"/>
</dbReference>
<evidence type="ECO:0000259" key="3">
    <source>
        <dbReference type="PROSITE" id="PS50207"/>
    </source>
</evidence>
<dbReference type="PROSITE" id="PS50207">
    <property type="entry name" value="CASPASE_P10"/>
    <property type="match status" value="1"/>
</dbReference>
<dbReference type="Pfam" id="PF00656">
    <property type="entry name" value="Peptidase_C14"/>
    <property type="match status" value="1"/>
</dbReference>
<dbReference type="InterPro" id="IPR011600">
    <property type="entry name" value="Pept_C14_caspase"/>
</dbReference>
<evidence type="ECO:0000313" key="5">
    <source>
        <dbReference type="EMBL" id="KAF6022421.1"/>
    </source>
</evidence>
<sequence>MDIRQLIASNVDLLASSLAHPSTEFMYYLLEKQLISHVEVKKHREIGITIPQVEHLVRLICRRADTDLANEFVKWLDITEQFELRDKIVGTAAPTAKGDDVTPSQFLTFEEDDGESECESLSPDTTSVLNIVGTRPLPDYVEQVMSDTENVYPISSPTRGIAMIVVNEKSASFQRAGSEYDRKNLNKLFTWLGYQVLQFDNMTSTDLTKKLHDLARNPEQHCHGSFVLCLLTGGNSETVVMADNSKLNTDEILDRLDSNNFPAMAGKPKFVFFDVDSPNSMTDTGIRVPKDTHEELWDRRTGDLKPIQVRSRNSTSLQDIVRQRDTSAPIVTDYISSVARKADFVIFLASFPQYKALHNCHMGSIATRVLVEVFYKHSHSHHVVLLGQKIRRKLGSKTLQKMKQVLTTIDTLSKDFYLFPPTS</sequence>
<comment type="similarity">
    <text evidence="1 2">Belongs to the peptidase C14A family.</text>
</comment>
<feature type="domain" description="Caspase family p20" evidence="4">
    <location>
        <begin position="158"/>
        <end position="275"/>
    </location>
</feature>
<dbReference type="SMART" id="SM00115">
    <property type="entry name" value="CASc"/>
    <property type="match status" value="1"/>
</dbReference>
<feature type="domain" description="Caspase family p10" evidence="3">
    <location>
        <begin position="341"/>
        <end position="420"/>
    </location>
</feature>
<dbReference type="GO" id="GO:0072559">
    <property type="term" value="C:NLRP3 inflammasome complex"/>
    <property type="evidence" value="ECO:0007669"/>
    <property type="project" value="TreeGrafter"/>
</dbReference>
<reference evidence="5" key="1">
    <citation type="submission" date="2020-06" db="EMBL/GenBank/DDBJ databases">
        <title>Draft genome of Bugula neritina, a colonial animal packing powerful symbionts and potential medicines.</title>
        <authorList>
            <person name="Rayko M."/>
        </authorList>
    </citation>
    <scope>NUCLEOTIDE SEQUENCE [LARGE SCALE GENOMIC DNA]</scope>
    <source>
        <strain evidence="5">Kwan_BN1</strain>
    </source>
</reference>
<accession>A0A7J7J9Z8</accession>
<dbReference type="InterPro" id="IPR029030">
    <property type="entry name" value="Caspase-like_dom_sf"/>
</dbReference>
<dbReference type="PANTHER" id="PTHR47901:SF3">
    <property type="entry name" value="CASPASE-1"/>
    <property type="match status" value="1"/>
</dbReference>
<gene>
    <name evidence="5" type="ORF">EB796_019267</name>
</gene>
<dbReference type="PROSITE" id="PS50208">
    <property type="entry name" value="CASPASE_P20"/>
    <property type="match status" value="1"/>
</dbReference>
<dbReference type="SUPFAM" id="SSF52129">
    <property type="entry name" value="Caspase-like"/>
    <property type="match status" value="1"/>
</dbReference>
<dbReference type="GO" id="GO:0004197">
    <property type="term" value="F:cysteine-type endopeptidase activity"/>
    <property type="evidence" value="ECO:0007669"/>
    <property type="project" value="InterPro"/>
</dbReference>
<dbReference type="PRINTS" id="PR00376">
    <property type="entry name" value="IL1BCENZYME"/>
</dbReference>
<protein>
    <recommendedName>
        <fullName evidence="7">CASP2</fullName>
    </recommendedName>
</protein>
<dbReference type="GO" id="GO:0006508">
    <property type="term" value="P:proteolysis"/>
    <property type="evidence" value="ECO:0007669"/>
    <property type="project" value="InterPro"/>
</dbReference>
<name>A0A7J7J9Z8_BUGNE</name>
<proteinExistence type="inferred from homology"/>
<dbReference type="AlphaFoldDB" id="A0A7J7J9Z8"/>
<evidence type="ECO:0000259" key="4">
    <source>
        <dbReference type="PROSITE" id="PS50208"/>
    </source>
</evidence>
<dbReference type="EMBL" id="VXIV02002852">
    <property type="protein sequence ID" value="KAF6022421.1"/>
    <property type="molecule type" value="Genomic_DNA"/>
</dbReference>
<dbReference type="GO" id="GO:0072557">
    <property type="term" value="C:IPAF inflammasome complex"/>
    <property type="evidence" value="ECO:0007669"/>
    <property type="project" value="TreeGrafter"/>
</dbReference>
<dbReference type="GO" id="GO:0097169">
    <property type="term" value="C:AIM2 inflammasome complex"/>
    <property type="evidence" value="ECO:0007669"/>
    <property type="project" value="TreeGrafter"/>
</dbReference>
<comment type="caution">
    <text evidence="5">The sequence shown here is derived from an EMBL/GenBank/DDBJ whole genome shotgun (WGS) entry which is preliminary data.</text>
</comment>
<dbReference type="InterPro" id="IPR015917">
    <property type="entry name" value="Pept_C14A"/>
</dbReference>
<dbReference type="OrthoDB" id="6097640at2759"/>
<evidence type="ECO:0000256" key="2">
    <source>
        <dbReference type="RuleBase" id="RU003971"/>
    </source>
</evidence>
<dbReference type="PANTHER" id="PTHR47901">
    <property type="entry name" value="CASPASE RECRUITMENT DOMAIN-CONTAINING PROTEIN 18"/>
    <property type="match status" value="1"/>
</dbReference>
<evidence type="ECO:0008006" key="7">
    <source>
        <dbReference type="Google" id="ProtNLM"/>
    </source>
</evidence>
<organism evidence="5 6">
    <name type="scientific">Bugula neritina</name>
    <name type="common">Brown bryozoan</name>
    <name type="synonym">Sertularia neritina</name>
    <dbReference type="NCBI Taxonomy" id="10212"/>
    <lineage>
        <taxon>Eukaryota</taxon>
        <taxon>Metazoa</taxon>
        <taxon>Spiralia</taxon>
        <taxon>Lophotrochozoa</taxon>
        <taxon>Bryozoa</taxon>
        <taxon>Gymnolaemata</taxon>
        <taxon>Cheilostomatida</taxon>
        <taxon>Flustrina</taxon>
        <taxon>Buguloidea</taxon>
        <taxon>Bugulidae</taxon>
        <taxon>Bugula</taxon>
    </lineage>
</organism>
<dbReference type="Gene3D" id="3.40.50.1460">
    <property type="match status" value="1"/>
</dbReference>
<dbReference type="InterPro" id="IPR001309">
    <property type="entry name" value="Pept_C14_p20"/>
</dbReference>